<protein>
    <recommendedName>
        <fullName evidence="5">Integral membrane protein</fullName>
    </recommendedName>
</protein>
<name>A0ABY4MDJ1_9ACTN</name>
<evidence type="ECO:0000313" key="3">
    <source>
        <dbReference type="EMBL" id="UQA95802.1"/>
    </source>
</evidence>
<feature type="transmembrane region" description="Helical" evidence="2">
    <location>
        <begin position="29"/>
        <end position="49"/>
    </location>
</feature>
<keyword evidence="2" id="KW-0812">Transmembrane</keyword>
<feature type="region of interest" description="Disordered" evidence="1">
    <location>
        <begin position="193"/>
        <end position="232"/>
    </location>
</feature>
<dbReference type="EMBL" id="CP086322">
    <property type="protein sequence ID" value="UQA95802.1"/>
    <property type="molecule type" value="Genomic_DNA"/>
</dbReference>
<evidence type="ECO:0008006" key="5">
    <source>
        <dbReference type="Google" id="ProtNLM"/>
    </source>
</evidence>
<evidence type="ECO:0000313" key="4">
    <source>
        <dbReference type="Proteomes" id="UP000830115"/>
    </source>
</evidence>
<feature type="compositionally biased region" description="Low complexity" evidence="1">
    <location>
        <begin position="193"/>
        <end position="212"/>
    </location>
</feature>
<organism evidence="3 4">
    <name type="scientific">Streptomyces halobius</name>
    <dbReference type="NCBI Taxonomy" id="2879846"/>
    <lineage>
        <taxon>Bacteria</taxon>
        <taxon>Bacillati</taxon>
        <taxon>Actinomycetota</taxon>
        <taxon>Actinomycetes</taxon>
        <taxon>Kitasatosporales</taxon>
        <taxon>Streptomycetaceae</taxon>
        <taxon>Streptomyces</taxon>
    </lineage>
</organism>
<reference evidence="3" key="1">
    <citation type="submission" date="2021-10" db="EMBL/GenBank/DDBJ databases">
        <title>Streptomyces nigrumlapis sp.nov.,an antimicrobial producing actinobacterium isolated from Black Gobi rocks.</title>
        <authorList>
            <person name="Wen Y."/>
            <person name="Zhang W."/>
            <person name="Liu X.G."/>
        </authorList>
    </citation>
    <scope>NUCLEOTIDE SEQUENCE</scope>
    <source>
        <strain evidence="3">ST13-2-2</strain>
    </source>
</reference>
<accession>A0ABY4MDJ1</accession>
<evidence type="ECO:0000256" key="1">
    <source>
        <dbReference type="SAM" id="MobiDB-lite"/>
    </source>
</evidence>
<feature type="compositionally biased region" description="Basic and acidic residues" evidence="1">
    <location>
        <begin position="118"/>
        <end position="136"/>
    </location>
</feature>
<keyword evidence="4" id="KW-1185">Reference proteome</keyword>
<proteinExistence type="predicted"/>
<feature type="region of interest" description="Disordered" evidence="1">
    <location>
        <begin position="118"/>
        <end position="138"/>
    </location>
</feature>
<dbReference type="RefSeq" id="WP_248866715.1">
    <property type="nucleotide sequence ID" value="NZ_CP086322.1"/>
</dbReference>
<keyword evidence="2" id="KW-0472">Membrane</keyword>
<gene>
    <name evidence="3" type="ORF">K9S39_31540</name>
</gene>
<keyword evidence="2" id="KW-1133">Transmembrane helix</keyword>
<feature type="transmembrane region" description="Helical" evidence="2">
    <location>
        <begin position="55"/>
        <end position="72"/>
    </location>
</feature>
<sequence length="232" mass="24563">MVSLGLWVARRRDGVSADAQAHGYARAQAALLFGWGFVCVVETVGVSVMLADLPVAHAIMLVLDVYTVLMVFELHAAAVTRPHVLGSDELRLRNGAQLDLRIPLERIASVRHDLRFAREKQGEKRAKGEKGKHGEEGDGLLEMAVGGQTSVTVELTEPVTAVRLSGRRTAVRTVRFHADDARGAVAALREAVKPASAPGAAAAPDAVGQAGATPGEEGRRHAGENQAGFTPE</sequence>
<dbReference type="Proteomes" id="UP000830115">
    <property type="component" value="Chromosome"/>
</dbReference>
<evidence type="ECO:0000256" key="2">
    <source>
        <dbReference type="SAM" id="Phobius"/>
    </source>
</evidence>